<accession>A0ABM6EYS5</accession>
<evidence type="ECO:0000256" key="1">
    <source>
        <dbReference type="ARBA" id="ARBA00004651"/>
    </source>
</evidence>
<sequence>MMEKRALERQLNRKVILLFIIGILSLITWIIWKYEIWELISIEYFRKFTGKIQCLGFLGVLLYFLCFVLGTMFFLPSLPFALFAGITYGTLLGIIYASVGDLLGASMAFIVARYIGRERLEKRLKKSKAFHEIDEGVRQDGWRIVLLTRMVPIIPHWLQNYAYGLTAISFTTYAFVSLLCIVPGTAAWIIAVNTVGKGHGDAKKTAIYLGIAAVLIVTISYLPKWMYKKKKRKK</sequence>
<proteinExistence type="inferred from homology"/>
<keyword evidence="5 6" id="KW-0472">Membrane</keyword>
<feature type="domain" description="VTT" evidence="7">
    <location>
        <begin position="75"/>
        <end position="192"/>
    </location>
</feature>
<keyword evidence="9" id="KW-1185">Reference proteome</keyword>
<comment type="subcellular location">
    <subcellularLocation>
        <location evidence="1 6">Cell membrane</location>
        <topology evidence="1 6">Multi-pass membrane protein</topology>
    </subcellularLocation>
</comment>
<feature type="transmembrane region" description="Helical" evidence="6">
    <location>
        <begin position="94"/>
        <end position="116"/>
    </location>
</feature>
<dbReference type="EMBL" id="CP017603">
    <property type="protein sequence ID" value="AOY78036.1"/>
    <property type="molecule type" value="Genomic_DNA"/>
</dbReference>
<evidence type="ECO:0000256" key="3">
    <source>
        <dbReference type="ARBA" id="ARBA00022692"/>
    </source>
</evidence>
<dbReference type="InterPro" id="IPR015414">
    <property type="entry name" value="TMEM64"/>
</dbReference>
<keyword evidence="4 6" id="KW-1133">Transmembrane helix</keyword>
<evidence type="ECO:0000256" key="2">
    <source>
        <dbReference type="ARBA" id="ARBA00022475"/>
    </source>
</evidence>
<feature type="transmembrane region" description="Helical" evidence="6">
    <location>
        <begin position="206"/>
        <end position="227"/>
    </location>
</feature>
<evidence type="ECO:0000256" key="4">
    <source>
        <dbReference type="ARBA" id="ARBA00022989"/>
    </source>
</evidence>
<name>A0ABM6EYS5_9CLOT</name>
<reference evidence="8 9" key="1">
    <citation type="submission" date="2016-10" db="EMBL/GenBank/DDBJ databases">
        <title>Complete Genome Sequence of Acetogen Clostridium formicoaceticum ATCC 27076.</title>
        <authorList>
            <person name="Bao T."/>
            <person name="Cheng C."/>
            <person name="Zhao J."/>
            <person name="Yang S.-T."/>
            <person name="Wang J."/>
            <person name="Wang M."/>
        </authorList>
    </citation>
    <scope>NUCLEOTIDE SEQUENCE [LARGE SCALE GENOMIC DNA]</scope>
    <source>
        <strain evidence="8 9">ATCC 27076</strain>
    </source>
</reference>
<feature type="transmembrane region" description="Helical" evidence="6">
    <location>
        <begin position="15"/>
        <end position="32"/>
    </location>
</feature>
<evidence type="ECO:0000313" key="8">
    <source>
        <dbReference type="EMBL" id="AOY78036.1"/>
    </source>
</evidence>
<evidence type="ECO:0000313" key="9">
    <source>
        <dbReference type="Proteomes" id="UP000177894"/>
    </source>
</evidence>
<dbReference type="Pfam" id="PF09335">
    <property type="entry name" value="VTT_dom"/>
    <property type="match status" value="1"/>
</dbReference>
<dbReference type="InterPro" id="IPR032816">
    <property type="entry name" value="VTT_dom"/>
</dbReference>
<evidence type="ECO:0000259" key="7">
    <source>
        <dbReference type="Pfam" id="PF09335"/>
    </source>
</evidence>
<feature type="transmembrane region" description="Helical" evidence="6">
    <location>
        <begin position="52"/>
        <end position="74"/>
    </location>
</feature>
<dbReference type="PANTHER" id="PTHR12677">
    <property type="entry name" value="GOLGI APPARATUS MEMBRANE PROTEIN TVP38-RELATED"/>
    <property type="match status" value="1"/>
</dbReference>
<keyword evidence="2 6" id="KW-1003">Cell membrane</keyword>
<evidence type="ECO:0000256" key="6">
    <source>
        <dbReference type="RuleBase" id="RU366058"/>
    </source>
</evidence>
<dbReference type="PANTHER" id="PTHR12677:SF59">
    <property type="entry name" value="GOLGI APPARATUS MEMBRANE PROTEIN TVP38-RELATED"/>
    <property type="match status" value="1"/>
</dbReference>
<evidence type="ECO:0000256" key="5">
    <source>
        <dbReference type="ARBA" id="ARBA00023136"/>
    </source>
</evidence>
<comment type="similarity">
    <text evidence="6">Belongs to the TVP38/TMEM64 family.</text>
</comment>
<keyword evidence="3 6" id="KW-0812">Transmembrane</keyword>
<organism evidence="8 9">
    <name type="scientific">Clostridium formicaceticum</name>
    <dbReference type="NCBI Taxonomy" id="1497"/>
    <lineage>
        <taxon>Bacteria</taxon>
        <taxon>Bacillati</taxon>
        <taxon>Bacillota</taxon>
        <taxon>Clostridia</taxon>
        <taxon>Eubacteriales</taxon>
        <taxon>Clostridiaceae</taxon>
        <taxon>Clostridium</taxon>
    </lineage>
</organism>
<gene>
    <name evidence="8" type="ORF">BJL90_20515</name>
</gene>
<feature type="transmembrane region" description="Helical" evidence="6">
    <location>
        <begin position="170"/>
        <end position="191"/>
    </location>
</feature>
<protein>
    <recommendedName>
        <fullName evidence="6">TVP38/TMEM64 family membrane protein</fullName>
    </recommendedName>
</protein>
<dbReference type="Proteomes" id="UP000177894">
    <property type="component" value="Chromosome"/>
</dbReference>